<gene>
    <name evidence="10" type="ORF">AAFF_G00287710</name>
</gene>
<proteinExistence type="inferred from homology"/>
<dbReference type="PANTHER" id="PTHR15076:SF15">
    <property type="entry name" value="CD99 ANTIGEN"/>
    <property type="match status" value="1"/>
</dbReference>
<feature type="signal peptide" evidence="9">
    <location>
        <begin position="1"/>
        <end position="18"/>
    </location>
</feature>
<feature type="compositionally biased region" description="Basic and acidic residues" evidence="7">
    <location>
        <begin position="42"/>
        <end position="51"/>
    </location>
</feature>
<keyword evidence="6 8" id="KW-0472">Membrane</keyword>
<accession>A0AAD7SR53</accession>
<evidence type="ECO:0000313" key="11">
    <source>
        <dbReference type="Proteomes" id="UP001221898"/>
    </source>
</evidence>
<evidence type="ECO:0008006" key="12">
    <source>
        <dbReference type="Google" id="ProtNLM"/>
    </source>
</evidence>
<comment type="similarity">
    <text evidence="2">Belongs to the CD99 family.</text>
</comment>
<feature type="compositionally biased region" description="Basic and acidic residues" evidence="7">
    <location>
        <begin position="93"/>
        <end position="103"/>
    </location>
</feature>
<evidence type="ECO:0000256" key="3">
    <source>
        <dbReference type="ARBA" id="ARBA00022692"/>
    </source>
</evidence>
<evidence type="ECO:0000256" key="6">
    <source>
        <dbReference type="ARBA" id="ARBA00023136"/>
    </source>
</evidence>
<organism evidence="10 11">
    <name type="scientific">Aldrovandia affinis</name>
    <dbReference type="NCBI Taxonomy" id="143900"/>
    <lineage>
        <taxon>Eukaryota</taxon>
        <taxon>Metazoa</taxon>
        <taxon>Chordata</taxon>
        <taxon>Craniata</taxon>
        <taxon>Vertebrata</taxon>
        <taxon>Euteleostomi</taxon>
        <taxon>Actinopterygii</taxon>
        <taxon>Neopterygii</taxon>
        <taxon>Teleostei</taxon>
        <taxon>Notacanthiformes</taxon>
        <taxon>Halosauridae</taxon>
        <taxon>Aldrovandia</taxon>
    </lineage>
</organism>
<dbReference type="InterPro" id="IPR022078">
    <property type="entry name" value="CD99L2"/>
</dbReference>
<keyword evidence="5 8" id="KW-1133">Transmembrane helix</keyword>
<dbReference type="AlphaFoldDB" id="A0AAD7SR53"/>
<evidence type="ECO:0000256" key="1">
    <source>
        <dbReference type="ARBA" id="ARBA00004479"/>
    </source>
</evidence>
<evidence type="ECO:0000256" key="5">
    <source>
        <dbReference type="ARBA" id="ARBA00022989"/>
    </source>
</evidence>
<evidence type="ECO:0000256" key="9">
    <source>
        <dbReference type="SAM" id="SignalP"/>
    </source>
</evidence>
<keyword evidence="3 8" id="KW-0812">Transmembrane</keyword>
<comment type="subcellular location">
    <subcellularLocation>
        <location evidence="1">Membrane</location>
        <topology evidence="1">Single-pass type I membrane protein</topology>
    </subcellularLocation>
</comment>
<feature type="region of interest" description="Disordered" evidence="7">
    <location>
        <begin position="30"/>
        <end position="157"/>
    </location>
</feature>
<protein>
    <recommendedName>
        <fullName evidence="12">CD99 antigen-like protein 2</fullName>
    </recommendedName>
</protein>
<evidence type="ECO:0000256" key="7">
    <source>
        <dbReference type="SAM" id="MobiDB-lite"/>
    </source>
</evidence>
<feature type="transmembrane region" description="Helical" evidence="8">
    <location>
        <begin position="165"/>
        <end position="184"/>
    </location>
</feature>
<evidence type="ECO:0000256" key="2">
    <source>
        <dbReference type="ARBA" id="ARBA00008763"/>
    </source>
</evidence>
<dbReference type="Pfam" id="PF12301">
    <property type="entry name" value="CD99L2"/>
    <property type="match status" value="1"/>
</dbReference>
<name>A0AAD7SR53_9TELE</name>
<evidence type="ECO:0000313" key="10">
    <source>
        <dbReference type="EMBL" id="KAJ8407095.1"/>
    </source>
</evidence>
<sequence length="233" mass="24194">MSYLWIFLFASLAIGAKAQEFDLADALDLDDDVPTKAPVPKVPDKPKKSGGDELDLFDALSPDTEDPAKPPEDPKAPAGDGFDLYDALGPDPTPKKPAVDPPKDGGTGGGSFGDSDLLDVLGGGDEYKPDKSKGGGYIHDPSSDHNGDMGGDEGHAEAGSMNMTGILSAVGVAIVGAVSSYFAYQKRQLCFRLRGGNQMNANQGRYGARSGHPGTRAGQRSGGGVLSNLLRMV</sequence>
<keyword evidence="4 9" id="KW-0732">Signal</keyword>
<evidence type="ECO:0000256" key="8">
    <source>
        <dbReference type="SAM" id="Phobius"/>
    </source>
</evidence>
<feature type="chain" id="PRO_5042004294" description="CD99 antigen-like protein 2" evidence="9">
    <location>
        <begin position="19"/>
        <end position="233"/>
    </location>
</feature>
<dbReference type="EMBL" id="JAINUG010000040">
    <property type="protein sequence ID" value="KAJ8407095.1"/>
    <property type="molecule type" value="Genomic_DNA"/>
</dbReference>
<dbReference type="GO" id="GO:0016020">
    <property type="term" value="C:membrane"/>
    <property type="evidence" value="ECO:0007669"/>
    <property type="project" value="UniProtKB-SubCell"/>
</dbReference>
<feature type="compositionally biased region" description="Basic and acidic residues" evidence="7">
    <location>
        <begin position="141"/>
        <end position="156"/>
    </location>
</feature>
<dbReference type="PANTHER" id="PTHR15076">
    <property type="entry name" value="CD99/MIC2 PROTEIN RELATED"/>
    <property type="match status" value="1"/>
</dbReference>
<dbReference type="Proteomes" id="UP001221898">
    <property type="component" value="Unassembled WGS sequence"/>
</dbReference>
<keyword evidence="11" id="KW-1185">Reference proteome</keyword>
<reference evidence="10" key="1">
    <citation type="journal article" date="2023" name="Science">
        <title>Genome structures resolve the early diversification of teleost fishes.</title>
        <authorList>
            <person name="Parey E."/>
            <person name="Louis A."/>
            <person name="Montfort J."/>
            <person name="Bouchez O."/>
            <person name="Roques C."/>
            <person name="Iampietro C."/>
            <person name="Lluch J."/>
            <person name="Castinel A."/>
            <person name="Donnadieu C."/>
            <person name="Desvignes T."/>
            <person name="Floi Bucao C."/>
            <person name="Jouanno E."/>
            <person name="Wen M."/>
            <person name="Mejri S."/>
            <person name="Dirks R."/>
            <person name="Jansen H."/>
            <person name="Henkel C."/>
            <person name="Chen W.J."/>
            <person name="Zahm M."/>
            <person name="Cabau C."/>
            <person name="Klopp C."/>
            <person name="Thompson A.W."/>
            <person name="Robinson-Rechavi M."/>
            <person name="Braasch I."/>
            <person name="Lecointre G."/>
            <person name="Bobe J."/>
            <person name="Postlethwait J.H."/>
            <person name="Berthelot C."/>
            <person name="Roest Crollius H."/>
            <person name="Guiguen Y."/>
        </authorList>
    </citation>
    <scope>NUCLEOTIDE SEQUENCE</scope>
    <source>
        <strain evidence="10">NC1722</strain>
    </source>
</reference>
<feature type="compositionally biased region" description="Basic and acidic residues" evidence="7">
    <location>
        <begin position="66"/>
        <end position="75"/>
    </location>
</feature>
<evidence type="ECO:0000256" key="4">
    <source>
        <dbReference type="ARBA" id="ARBA00022729"/>
    </source>
</evidence>
<comment type="caution">
    <text evidence="10">The sequence shown here is derived from an EMBL/GenBank/DDBJ whole genome shotgun (WGS) entry which is preliminary data.</text>
</comment>